<dbReference type="EMBL" id="JAPMLT010000002">
    <property type="protein sequence ID" value="MCX7569671.1"/>
    <property type="molecule type" value="Genomic_DNA"/>
</dbReference>
<dbReference type="InterPro" id="IPR001387">
    <property type="entry name" value="Cro/C1-type_HTH"/>
</dbReference>
<keyword evidence="4" id="KW-1185">Reference proteome</keyword>
<dbReference type="SUPFAM" id="SSF47413">
    <property type="entry name" value="lambda repressor-like DNA-binding domains"/>
    <property type="match status" value="1"/>
</dbReference>
<dbReference type="Gene3D" id="1.10.260.40">
    <property type="entry name" value="lambda repressor-like DNA-binding domains"/>
    <property type="match status" value="1"/>
</dbReference>
<evidence type="ECO:0000256" key="1">
    <source>
        <dbReference type="SAM" id="Coils"/>
    </source>
</evidence>
<dbReference type="Proteomes" id="UP001208017">
    <property type="component" value="Unassembled WGS sequence"/>
</dbReference>
<protein>
    <submittedName>
        <fullName evidence="3">Helix-turn-helix transcriptional regulator</fullName>
    </submittedName>
</protein>
<comment type="caution">
    <text evidence="3">The sequence shown here is derived from an EMBL/GenBank/DDBJ whole genome shotgun (WGS) entry which is preliminary data.</text>
</comment>
<evidence type="ECO:0000313" key="3">
    <source>
        <dbReference type="EMBL" id="MCX7569671.1"/>
    </source>
</evidence>
<proteinExistence type="predicted"/>
<evidence type="ECO:0000259" key="2">
    <source>
        <dbReference type="PROSITE" id="PS50943"/>
    </source>
</evidence>
<evidence type="ECO:0000313" key="4">
    <source>
        <dbReference type="Proteomes" id="UP001208017"/>
    </source>
</evidence>
<feature type="coiled-coil region" evidence="1">
    <location>
        <begin position="47"/>
        <end position="86"/>
    </location>
</feature>
<accession>A0ABT3WYF5</accession>
<feature type="domain" description="HTH cro/C1-type" evidence="2">
    <location>
        <begin position="20"/>
        <end position="64"/>
    </location>
</feature>
<dbReference type="CDD" id="cd00093">
    <property type="entry name" value="HTH_XRE"/>
    <property type="match status" value="1"/>
</dbReference>
<name>A0ABT3WYF5_9BACL</name>
<keyword evidence="1" id="KW-0175">Coiled coil</keyword>
<reference evidence="3 4" key="1">
    <citation type="submission" date="2022-11" db="EMBL/GenBank/DDBJ databases">
        <title>Study of microbial diversity in lake waters.</title>
        <authorList>
            <person name="Zhang J."/>
        </authorList>
    </citation>
    <scope>NUCLEOTIDE SEQUENCE [LARGE SCALE GENOMIC DNA]</scope>
    <source>
        <strain evidence="3 4">DT12</strain>
    </source>
</reference>
<dbReference type="SUPFAM" id="SSF48452">
    <property type="entry name" value="TPR-like"/>
    <property type="match status" value="1"/>
</dbReference>
<dbReference type="InterPro" id="IPR011990">
    <property type="entry name" value="TPR-like_helical_dom_sf"/>
</dbReference>
<dbReference type="Gene3D" id="1.25.40.10">
    <property type="entry name" value="Tetratricopeptide repeat domain"/>
    <property type="match status" value="1"/>
</dbReference>
<organism evidence="3 4">
    <name type="scientific">Tumebacillus lacus</name>
    <dbReference type="NCBI Taxonomy" id="2995335"/>
    <lineage>
        <taxon>Bacteria</taxon>
        <taxon>Bacillati</taxon>
        <taxon>Bacillota</taxon>
        <taxon>Bacilli</taxon>
        <taxon>Bacillales</taxon>
        <taxon>Alicyclobacillaceae</taxon>
        <taxon>Tumebacillus</taxon>
    </lineage>
</organism>
<dbReference type="InterPro" id="IPR010982">
    <property type="entry name" value="Lambda_DNA-bd_dom_sf"/>
</dbReference>
<dbReference type="PROSITE" id="PS50943">
    <property type="entry name" value="HTH_CROC1"/>
    <property type="match status" value="1"/>
</dbReference>
<sequence>MIPIGRRIGEILEERGRAFSLRAFSARIGISKDTLKRMIDGERPISRAELAKIADGLKLSVERLKQEDTNSQSVELESLLKSLQNKKRAILLAQELVDVAVGISEKCQAYDRLGYALFNAGDLDGAHHAWREALTYAEQLERKYQQSDVYHRVLSNQIVTMTERKEFEELARLIDHAMEMFQNNPEYMGALYYSKAILHSHRGEVELYGECSRRSLDYLRQTNIPLKIGRAEVNLSYHEFKEGNYEAAKMLLESAVVHLEADGLAVQIALMDYVKVLLKLGEHEQAAKIAEELYLGLRVDGQDSLRGKLAILLTIAKKDVRYVETLLDNLKLEKIFL</sequence>
<dbReference type="RefSeq" id="WP_267150903.1">
    <property type="nucleotide sequence ID" value="NZ_JAPMLT010000002.1"/>
</dbReference>
<gene>
    <name evidence="3" type="ORF">OS242_06815</name>
</gene>
<dbReference type="SMART" id="SM00530">
    <property type="entry name" value="HTH_XRE"/>
    <property type="match status" value="1"/>
</dbReference>